<dbReference type="Proteomes" id="UP001492380">
    <property type="component" value="Unassembled WGS sequence"/>
</dbReference>
<evidence type="ECO:0000313" key="4">
    <source>
        <dbReference type="EMBL" id="KAK8232345.1"/>
    </source>
</evidence>
<feature type="compositionally biased region" description="Low complexity" evidence="2">
    <location>
        <begin position="346"/>
        <end position="364"/>
    </location>
</feature>
<dbReference type="InterPro" id="IPR000504">
    <property type="entry name" value="RRM_dom"/>
</dbReference>
<dbReference type="Gene3D" id="3.30.70.330">
    <property type="match status" value="1"/>
</dbReference>
<feature type="region of interest" description="Disordered" evidence="2">
    <location>
        <begin position="281"/>
        <end position="405"/>
    </location>
</feature>
<dbReference type="EMBL" id="JBBWRZ010000007">
    <property type="protein sequence ID" value="KAK8232345.1"/>
    <property type="molecule type" value="Genomic_DNA"/>
</dbReference>
<dbReference type="PROSITE" id="PS50102">
    <property type="entry name" value="RRM"/>
    <property type="match status" value="1"/>
</dbReference>
<feature type="compositionally biased region" description="Polar residues" evidence="2">
    <location>
        <begin position="310"/>
        <end position="330"/>
    </location>
</feature>
<keyword evidence="1" id="KW-0694">RNA-binding</keyword>
<proteinExistence type="predicted"/>
<gene>
    <name evidence="4" type="ORF">HDK90DRAFT_535111</name>
</gene>
<feature type="compositionally biased region" description="Basic and acidic residues" evidence="2">
    <location>
        <begin position="435"/>
        <end position="444"/>
    </location>
</feature>
<feature type="compositionally biased region" description="Low complexity" evidence="2">
    <location>
        <begin position="286"/>
        <end position="295"/>
    </location>
</feature>
<feature type="compositionally biased region" description="Basic and acidic residues" evidence="2">
    <location>
        <begin position="385"/>
        <end position="397"/>
    </location>
</feature>
<dbReference type="SUPFAM" id="SSF54928">
    <property type="entry name" value="RNA-binding domain, RBD"/>
    <property type="match status" value="1"/>
</dbReference>
<feature type="compositionally biased region" description="Basic residues" evidence="2">
    <location>
        <begin position="445"/>
        <end position="460"/>
    </location>
</feature>
<dbReference type="InterPro" id="IPR012677">
    <property type="entry name" value="Nucleotide-bd_a/b_plait_sf"/>
</dbReference>
<name>A0ABR1YKM8_9PEZI</name>
<feature type="compositionally biased region" description="Low complexity" evidence="2">
    <location>
        <begin position="83"/>
        <end position="101"/>
    </location>
</feature>
<evidence type="ECO:0000313" key="5">
    <source>
        <dbReference type="Proteomes" id="UP001492380"/>
    </source>
</evidence>
<dbReference type="InterPro" id="IPR035979">
    <property type="entry name" value="RBD_domain_sf"/>
</dbReference>
<feature type="domain" description="RRM" evidence="3">
    <location>
        <begin position="179"/>
        <end position="263"/>
    </location>
</feature>
<comment type="caution">
    <text evidence="4">The sequence shown here is derived from an EMBL/GenBank/DDBJ whole genome shotgun (WGS) entry which is preliminary data.</text>
</comment>
<feature type="region of interest" description="Disordered" evidence="2">
    <location>
        <begin position="78"/>
        <end position="128"/>
    </location>
</feature>
<evidence type="ECO:0000256" key="1">
    <source>
        <dbReference type="PROSITE-ProRule" id="PRU00176"/>
    </source>
</evidence>
<evidence type="ECO:0000256" key="2">
    <source>
        <dbReference type="SAM" id="MobiDB-lite"/>
    </source>
</evidence>
<feature type="compositionally biased region" description="Low complexity" evidence="2">
    <location>
        <begin position="574"/>
        <end position="583"/>
    </location>
</feature>
<feature type="region of interest" description="Disordered" evidence="2">
    <location>
        <begin position="435"/>
        <end position="600"/>
    </location>
</feature>
<sequence length="600" mass="65292">MAAPDKAALDAILDAHLSNLKSHQAIMRQMRDYVAGIQSAQATPHVRVAEELNQMNQRAEKILQDARRAGELMEHLHIRDSPSSSNGTQAQTQATSSTQTNPLAKPAGRRSKYDVEPEPARNAAKRQRISEHPNLYMPAFPPVLPPFPNGMPKSFQSMRPSWHQSVFPEETKDEGSMQNRIIVANIPPGVDENDIRKHFESIGPITLKHPLRLPRLAETKIHGLTGVCKSRYMATLDLSDYQAANRAAKELDGTHVKSTYYEPIIVRHFCAPSTAPAAGAKHRLSSDSASTFSPSTGPQKRPRVDVDVGQSANPTNGTVPEPSPSSSATAQPKKRQADTVPVVVEASNSTETASGAAAATAPSSGKKPRLDTAPEVSAQRKHRAQSHEDQQTQKPDPHTNSNSITIHPAYASSESLALRSEFDDISNEVDRRLAEAKARREMAHKAVKAKARAGRKRKRSSFMSAAAEDEENDPDEYKPSPAEMQGTGTTTPDDQPRKKKTKTTGAAHVEKKRGIKREVDDGGGQKSASAGAAKVDRRQQRKERMRKNSSSGDGESVYASARASPASPTPPPQHQQQASPAARASKRVRTKTTKEGCIRF</sequence>
<evidence type="ECO:0000259" key="3">
    <source>
        <dbReference type="PROSITE" id="PS50102"/>
    </source>
</evidence>
<reference evidence="4 5" key="1">
    <citation type="submission" date="2024-04" db="EMBL/GenBank/DDBJ databases">
        <title>Phyllosticta paracitricarpa is synonymous to the EU quarantine fungus P. citricarpa based on phylogenomic analyses.</title>
        <authorList>
            <consortium name="Lawrence Berkeley National Laboratory"/>
            <person name="Van Ingen-Buijs V.A."/>
            <person name="Van Westerhoven A.C."/>
            <person name="Haridas S."/>
            <person name="Skiadas P."/>
            <person name="Martin F."/>
            <person name="Groenewald J.Z."/>
            <person name="Crous P.W."/>
            <person name="Seidl M.F."/>
        </authorList>
    </citation>
    <scope>NUCLEOTIDE SEQUENCE [LARGE SCALE GENOMIC DNA]</scope>
    <source>
        <strain evidence="4 5">CBS 123374</strain>
    </source>
</reference>
<keyword evidence="5" id="KW-1185">Reference proteome</keyword>
<organism evidence="4 5">
    <name type="scientific">Phyllosticta capitalensis</name>
    <dbReference type="NCBI Taxonomy" id="121624"/>
    <lineage>
        <taxon>Eukaryota</taxon>
        <taxon>Fungi</taxon>
        <taxon>Dikarya</taxon>
        <taxon>Ascomycota</taxon>
        <taxon>Pezizomycotina</taxon>
        <taxon>Dothideomycetes</taxon>
        <taxon>Dothideomycetes incertae sedis</taxon>
        <taxon>Botryosphaeriales</taxon>
        <taxon>Phyllostictaceae</taxon>
        <taxon>Phyllosticta</taxon>
    </lineage>
</organism>
<dbReference type="CDD" id="cd00590">
    <property type="entry name" value="RRM_SF"/>
    <property type="match status" value="1"/>
</dbReference>
<accession>A0ABR1YKM8</accession>
<protein>
    <recommendedName>
        <fullName evidence="3">RRM domain-containing protein</fullName>
    </recommendedName>
</protein>